<dbReference type="GO" id="GO:0005737">
    <property type="term" value="C:cytoplasm"/>
    <property type="evidence" value="ECO:0007669"/>
    <property type="project" value="TreeGrafter"/>
</dbReference>
<feature type="domain" description="Carbohydrate kinase FGGY C-terminal" evidence="5">
    <location>
        <begin position="269"/>
        <end position="473"/>
    </location>
</feature>
<accession>A0A845SHS3</accession>
<keyword evidence="7" id="KW-1185">Reference proteome</keyword>
<evidence type="ECO:0000313" key="6">
    <source>
        <dbReference type="EMBL" id="NDL64703.1"/>
    </source>
</evidence>
<evidence type="ECO:0000259" key="4">
    <source>
        <dbReference type="Pfam" id="PF00370"/>
    </source>
</evidence>
<keyword evidence="2" id="KW-0808">Transferase</keyword>
<dbReference type="SUPFAM" id="SSF53067">
    <property type="entry name" value="Actin-like ATPase domain"/>
    <property type="match status" value="2"/>
</dbReference>
<proteinExistence type="inferred from homology"/>
<evidence type="ECO:0000313" key="7">
    <source>
        <dbReference type="Proteomes" id="UP000461443"/>
    </source>
</evidence>
<dbReference type="InterPro" id="IPR018484">
    <property type="entry name" value="FGGY_N"/>
</dbReference>
<dbReference type="EMBL" id="WUBS01000013">
    <property type="protein sequence ID" value="NDL64703.1"/>
    <property type="molecule type" value="Genomic_DNA"/>
</dbReference>
<dbReference type="Gene3D" id="3.30.420.40">
    <property type="match status" value="1"/>
</dbReference>
<dbReference type="AlphaFoldDB" id="A0A845SHS3"/>
<dbReference type="PANTHER" id="PTHR43435:SF4">
    <property type="entry name" value="FGGY CARBOHYDRATE KINASE DOMAIN-CONTAINING PROTEIN"/>
    <property type="match status" value="1"/>
</dbReference>
<dbReference type="InterPro" id="IPR018485">
    <property type="entry name" value="FGGY_C"/>
</dbReference>
<evidence type="ECO:0000256" key="1">
    <source>
        <dbReference type="ARBA" id="ARBA00009156"/>
    </source>
</evidence>
<dbReference type="GO" id="GO:0019321">
    <property type="term" value="P:pentose metabolic process"/>
    <property type="evidence" value="ECO:0007669"/>
    <property type="project" value="TreeGrafter"/>
</dbReference>
<dbReference type="InterPro" id="IPR006003">
    <property type="entry name" value="FGGY_RbtK-like"/>
</dbReference>
<dbReference type="Pfam" id="PF02782">
    <property type="entry name" value="FGGY_C"/>
    <property type="match status" value="1"/>
</dbReference>
<dbReference type="Pfam" id="PF00370">
    <property type="entry name" value="FGGY_N"/>
    <property type="match status" value="1"/>
</dbReference>
<dbReference type="InterPro" id="IPR000577">
    <property type="entry name" value="Carb_kinase_FGGY"/>
</dbReference>
<name>A0A845SHS3_9GAMM</name>
<evidence type="ECO:0000259" key="5">
    <source>
        <dbReference type="Pfam" id="PF02782"/>
    </source>
</evidence>
<protein>
    <submittedName>
        <fullName evidence="6">Sugar kinase</fullName>
    </submittedName>
</protein>
<dbReference type="Proteomes" id="UP000461443">
    <property type="component" value="Unassembled WGS sequence"/>
</dbReference>
<dbReference type="InterPro" id="IPR043129">
    <property type="entry name" value="ATPase_NBD"/>
</dbReference>
<dbReference type="PANTHER" id="PTHR43435">
    <property type="entry name" value="RIBULOKINASE"/>
    <property type="match status" value="1"/>
</dbReference>
<keyword evidence="3 6" id="KW-0418">Kinase</keyword>
<gene>
    <name evidence="6" type="ORF">GRH90_18365</name>
</gene>
<evidence type="ECO:0000256" key="2">
    <source>
        <dbReference type="ARBA" id="ARBA00022679"/>
    </source>
</evidence>
<comment type="similarity">
    <text evidence="1">Belongs to the FGGY kinase family.</text>
</comment>
<reference evidence="6 7" key="2">
    <citation type="submission" date="2020-02" db="EMBL/GenBank/DDBJ databases">
        <title>The new genus of Enterobacteriales.</title>
        <authorList>
            <person name="Kim I.S."/>
        </authorList>
    </citation>
    <scope>NUCLEOTIDE SEQUENCE [LARGE SCALE GENOMIC DNA]</scope>
    <source>
        <strain evidence="6 7">SAP-6</strain>
    </source>
</reference>
<dbReference type="CDD" id="cd07782">
    <property type="entry name" value="ASKHA_NBD_FGGY_D-RBK"/>
    <property type="match status" value="1"/>
</dbReference>
<dbReference type="RefSeq" id="WP_162367408.1">
    <property type="nucleotide sequence ID" value="NZ_WUBS01000013.1"/>
</dbReference>
<dbReference type="NCBIfam" id="TIGR01315">
    <property type="entry name" value="5C_CHO_kinase"/>
    <property type="match status" value="1"/>
</dbReference>
<dbReference type="PIRSF" id="PIRSF000538">
    <property type="entry name" value="GlpK"/>
    <property type="match status" value="1"/>
</dbReference>
<dbReference type="Gene3D" id="1.20.58.2240">
    <property type="match status" value="1"/>
</dbReference>
<comment type="caution">
    <text evidence="6">The sequence shown here is derived from an EMBL/GenBank/DDBJ whole genome shotgun (WGS) entry which is preliminary data.</text>
</comment>
<dbReference type="GO" id="GO:0019150">
    <property type="term" value="F:D-ribulokinase activity"/>
    <property type="evidence" value="ECO:0007669"/>
    <property type="project" value="TreeGrafter"/>
</dbReference>
<reference evidence="6 7" key="1">
    <citation type="submission" date="2019-12" db="EMBL/GenBank/DDBJ databases">
        <authorList>
            <person name="Lee S.D."/>
        </authorList>
    </citation>
    <scope>NUCLEOTIDE SEQUENCE [LARGE SCALE GENOMIC DNA]</scope>
    <source>
        <strain evidence="6 7">SAP-6</strain>
    </source>
</reference>
<feature type="domain" description="Carbohydrate kinase FGGY N-terminal" evidence="4">
    <location>
        <begin position="6"/>
        <end position="255"/>
    </location>
</feature>
<organism evidence="6 7">
    <name type="scientific">Acerihabitans arboris</name>
    <dbReference type="NCBI Taxonomy" id="2691583"/>
    <lineage>
        <taxon>Bacteria</taxon>
        <taxon>Pseudomonadati</taxon>
        <taxon>Pseudomonadota</taxon>
        <taxon>Gammaproteobacteria</taxon>
        <taxon>Enterobacterales</taxon>
        <taxon>Pectobacteriaceae</taxon>
        <taxon>Acerihabitans</taxon>
    </lineage>
</organism>
<sequence>MKDQCFIGVDVGSASVRAGVFDRLGTRLAFAVRPIDQFHPRPDVAEQSSRQIWSQACEAIKDAVGKSGVAPEAVVSLGFDATCSLVVVDSAGEGISVSEQDEAGHDIIMWMDHRAVDEAQAINATGDAALAYVGGEVSVEMELPKALWLKRHFPERYHQAWRLFDLADFLVWRATGVDAASSCTLTCKWNYLAHENRFSDPLLRAVDLEDLLEKVPPVILQLGRPAGPLSSQAARECGLTTAVTVAGGIIDAHAGGLALVATRPEGALALISGTSNCHMLVNRREVHVPGVWGPYWGAMLPGWWLSEGGQSAAGALVEWTLRGHAAWPLLLQQAGERQCTEYELLNLWVVDLERRDPLPTRHLHVLADHHGNRSPRANPLARGAVIGLTLEQGRDALARLYLATLQAIAYGTRHIIEAMNQSGHHITRLLICGGATKNPLWLREYANVTGCDIELSAEDDAVTLGAALLGAVAGGAFPTLTDAARSLVRPGQVIRADARSAAFHQAKYQVYLRLYDDTQRAEDVMRAWR</sequence>
<evidence type="ECO:0000256" key="3">
    <source>
        <dbReference type="ARBA" id="ARBA00022777"/>
    </source>
</evidence>